<organism evidence="1 2">
    <name type="scientific">Canavalia gladiata</name>
    <name type="common">Sword bean</name>
    <name type="synonym">Dolichos gladiatus</name>
    <dbReference type="NCBI Taxonomy" id="3824"/>
    <lineage>
        <taxon>Eukaryota</taxon>
        <taxon>Viridiplantae</taxon>
        <taxon>Streptophyta</taxon>
        <taxon>Embryophyta</taxon>
        <taxon>Tracheophyta</taxon>
        <taxon>Spermatophyta</taxon>
        <taxon>Magnoliopsida</taxon>
        <taxon>eudicotyledons</taxon>
        <taxon>Gunneridae</taxon>
        <taxon>Pentapetalae</taxon>
        <taxon>rosids</taxon>
        <taxon>fabids</taxon>
        <taxon>Fabales</taxon>
        <taxon>Fabaceae</taxon>
        <taxon>Papilionoideae</taxon>
        <taxon>50 kb inversion clade</taxon>
        <taxon>NPAAA clade</taxon>
        <taxon>indigoferoid/millettioid clade</taxon>
        <taxon>Phaseoleae</taxon>
        <taxon>Canavalia</taxon>
    </lineage>
</organism>
<dbReference type="EMBL" id="JAYMYQ010000001">
    <property type="protein sequence ID" value="KAK7361102.1"/>
    <property type="molecule type" value="Genomic_DNA"/>
</dbReference>
<dbReference type="Proteomes" id="UP001367508">
    <property type="component" value="Unassembled WGS sequence"/>
</dbReference>
<protein>
    <submittedName>
        <fullName evidence="1">Uncharacterized protein</fullName>
    </submittedName>
</protein>
<comment type="caution">
    <text evidence="1">The sequence shown here is derived from an EMBL/GenBank/DDBJ whole genome shotgun (WGS) entry which is preliminary data.</text>
</comment>
<reference evidence="1 2" key="1">
    <citation type="submission" date="2024-01" db="EMBL/GenBank/DDBJ databases">
        <title>The genomes of 5 underutilized Papilionoideae crops provide insights into root nodulation and disease resistanc.</title>
        <authorList>
            <person name="Jiang F."/>
        </authorList>
    </citation>
    <scope>NUCLEOTIDE SEQUENCE [LARGE SCALE GENOMIC DNA]</scope>
    <source>
        <strain evidence="1">LVBAO_FW01</strain>
        <tissue evidence="1">Leaves</tissue>
    </source>
</reference>
<sequence>MAIPFEEAANCRAITLVWGLLGGGPLRPKNFELQQEGNLKWSVACEDRTLVSGYQDLHVRCMTPFWEQLHLLTSFGADCIGRICKKSTNDTKNFQIRSNGRLCTSCSPSSTRSYAHHSSNTPIRSRFRVPPSQAFLEGNNYYPKEFSLLARKLALKFQCVVVVLSTPLPIIQRSKAEIMIDHAFYFLDVNTASMQNLGKEIAFDHIDKKKDTYLRTIDFERYEFPSVEADTDSGIKRIAMRERVFSPQCFKGDELFLHCVSKLRPRGSLSRTSREAPRSFRS</sequence>
<proteinExistence type="predicted"/>
<evidence type="ECO:0000313" key="2">
    <source>
        <dbReference type="Proteomes" id="UP001367508"/>
    </source>
</evidence>
<gene>
    <name evidence="1" type="ORF">VNO77_03134</name>
</gene>
<name>A0AAN9MZC8_CANGL</name>
<evidence type="ECO:0000313" key="1">
    <source>
        <dbReference type="EMBL" id="KAK7361102.1"/>
    </source>
</evidence>
<dbReference type="AlphaFoldDB" id="A0AAN9MZC8"/>
<accession>A0AAN9MZC8</accession>
<keyword evidence="2" id="KW-1185">Reference proteome</keyword>